<dbReference type="PANTHER" id="PTHR12526">
    <property type="entry name" value="GLYCOSYLTRANSFERASE"/>
    <property type="match status" value="1"/>
</dbReference>
<evidence type="ECO:0000313" key="4">
    <source>
        <dbReference type="Proteomes" id="UP001223214"/>
    </source>
</evidence>
<dbReference type="EMBL" id="JASSOM010000006">
    <property type="protein sequence ID" value="MDK9362293.1"/>
    <property type="molecule type" value="Genomic_DNA"/>
</dbReference>
<dbReference type="InterPro" id="IPR001296">
    <property type="entry name" value="Glyco_trans_1"/>
</dbReference>
<dbReference type="AlphaFoldDB" id="A0AAP4D5Z3"/>
<evidence type="ECO:0000313" key="3">
    <source>
        <dbReference type="EMBL" id="MDK9362293.1"/>
    </source>
</evidence>
<dbReference type="Gene3D" id="3.40.50.2000">
    <property type="entry name" value="Glycogen Phosphorylase B"/>
    <property type="match status" value="2"/>
</dbReference>
<evidence type="ECO:0000259" key="1">
    <source>
        <dbReference type="Pfam" id="PF00534"/>
    </source>
</evidence>
<organism evidence="3 4">
    <name type="scientific">Lelliottia wanjuensis</name>
    <dbReference type="NCBI Taxonomy" id="3050585"/>
    <lineage>
        <taxon>Bacteria</taxon>
        <taxon>Pseudomonadati</taxon>
        <taxon>Pseudomonadota</taxon>
        <taxon>Gammaproteobacteria</taxon>
        <taxon>Enterobacterales</taxon>
        <taxon>Enterobacteriaceae</taxon>
        <taxon>Lelliottia</taxon>
    </lineage>
</organism>
<dbReference type="GO" id="GO:1901135">
    <property type="term" value="P:carbohydrate derivative metabolic process"/>
    <property type="evidence" value="ECO:0007669"/>
    <property type="project" value="UniProtKB-ARBA"/>
</dbReference>
<gene>
    <name evidence="3" type="ORF">QQF32_03635</name>
</gene>
<accession>A0AAP4D5Z3</accession>
<dbReference type="Proteomes" id="UP001223214">
    <property type="component" value="Unassembled WGS sequence"/>
</dbReference>
<protein>
    <submittedName>
        <fullName evidence="3">Glycosyltransferase family 4 protein</fullName>
    </submittedName>
</protein>
<dbReference type="PANTHER" id="PTHR12526:SF638">
    <property type="entry name" value="SPORE COAT PROTEIN SA"/>
    <property type="match status" value="1"/>
</dbReference>
<dbReference type="Pfam" id="PF00534">
    <property type="entry name" value="Glycos_transf_1"/>
    <property type="match status" value="1"/>
</dbReference>
<dbReference type="SUPFAM" id="SSF53756">
    <property type="entry name" value="UDP-Glycosyltransferase/glycogen phosphorylase"/>
    <property type="match status" value="1"/>
</dbReference>
<feature type="domain" description="Glycosyltransferase subfamily 4-like N-terminal" evidence="2">
    <location>
        <begin position="9"/>
        <end position="159"/>
    </location>
</feature>
<proteinExistence type="predicted"/>
<dbReference type="CDD" id="cd03808">
    <property type="entry name" value="GT4_CapM-like"/>
    <property type="match status" value="1"/>
</dbReference>
<name>A0AAP4D5Z3_9ENTR</name>
<dbReference type="InterPro" id="IPR028098">
    <property type="entry name" value="Glyco_trans_4-like_N"/>
</dbReference>
<keyword evidence="4" id="KW-1185">Reference proteome</keyword>
<feature type="domain" description="Glycosyl transferase family 1" evidence="1">
    <location>
        <begin position="203"/>
        <end position="357"/>
    </location>
</feature>
<sequence>MNNNGHRILLYFVNVDWFFISHRLPIALKALEEGYRVVIACHFTAHQKQLESMGFITYEIPFSRSGIGIISELRTLQKVRKAIKLFKPTIIHSVTIKPVIYSGLMRRTVLRKIAMVSAISGLGYVFTSKTLRARLIKLAVSILYKIALSGNSRIVIFQNASDEKILTDIVGLRSEDKVLIKGSGADLNIYNYRPEPTSSIVKVAMACRLLKDKGVYQFIEAARIIKRNHSNVEFLLIGTPDVDNPNSVLGKEIDIWVAEGVIKYLGHRTDIADLFSDSHIVCLPSYYGEGVPKVLIEAAACGRAIITTNNPGCRDAVIDGQTGICIPIKNSEALAEAVKYLVEQPDLRNRMGVAGRQFAEQEFDVSSVVNKHLNLYDRLS</sequence>
<dbReference type="Pfam" id="PF13477">
    <property type="entry name" value="Glyco_trans_4_2"/>
    <property type="match status" value="1"/>
</dbReference>
<evidence type="ECO:0000259" key="2">
    <source>
        <dbReference type="Pfam" id="PF13477"/>
    </source>
</evidence>
<dbReference type="GO" id="GO:0016757">
    <property type="term" value="F:glycosyltransferase activity"/>
    <property type="evidence" value="ECO:0007669"/>
    <property type="project" value="InterPro"/>
</dbReference>
<comment type="caution">
    <text evidence="3">The sequence shown here is derived from an EMBL/GenBank/DDBJ whole genome shotgun (WGS) entry which is preliminary data.</text>
</comment>
<reference evidence="3 4" key="1">
    <citation type="submission" date="2023-06" db="EMBL/GenBank/DDBJ databases">
        <title>Identification and characterization of antibiotic-resistant Gram-negative bacteria.</title>
        <authorList>
            <person name="Cho G.-S."/>
            <person name="Lee J."/>
            <person name="Tai E."/>
            <person name="Jeong S."/>
            <person name="Kim I."/>
            <person name="Kim B.-E."/>
            <person name="Jeong M.-I."/>
            <person name="Oh K.-K."/>
            <person name="Franz C.M.A.P."/>
        </authorList>
    </citation>
    <scope>NUCLEOTIDE SEQUENCE [LARGE SCALE GENOMIC DNA]</scope>
    <source>
        <strain evidence="3 4">V106_12</strain>
    </source>
</reference>
<dbReference type="RefSeq" id="WP_285149368.1">
    <property type="nucleotide sequence ID" value="NZ_JASSOM010000006.1"/>
</dbReference>